<gene>
    <name evidence="1" type="ORF">FLONG3_9539</name>
</gene>
<protein>
    <submittedName>
        <fullName evidence="1">Uncharacterized protein</fullName>
    </submittedName>
</protein>
<dbReference type="AlphaFoldDB" id="A0A395RWK7"/>
<reference evidence="1 2" key="1">
    <citation type="journal article" date="2018" name="PLoS Pathog.">
        <title>Evolution of structural diversity of trichothecenes, a family of toxins produced by plant pathogenic and entomopathogenic fungi.</title>
        <authorList>
            <person name="Proctor R.H."/>
            <person name="McCormick S.P."/>
            <person name="Kim H.S."/>
            <person name="Cardoza R.E."/>
            <person name="Stanley A.M."/>
            <person name="Lindo L."/>
            <person name="Kelly A."/>
            <person name="Brown D.W."/>
            <person name="Lee T."/>
            <person name="Vaughan M.M."/>
            <person name="Alexander N.J."/>
            <person name="Busman M."/>
            <person name="Gutierrez S."/>
        </authorList>
    </citation>
    <scope>NUCLEOTIDE SEQUENCE [LARGE SCALE GENOMIC DNA]</scope>
    <source>
        <strain evidence="1 2">NRRL 20695</strain>
    </source>
</reference>
<proteinExistence type="predicted"/>
<dbReference type="EMBL" id="PXOG01000252">
    <property type="protein sequence ID" value="RGP64481.1"/>
    <property type="molecule type" value="Genomic_DNA"/>
</dbReference>
<sequence length="210" mass="23821">MAPPWLEKFIVRNDATSDNRTSCQEPVLTLHYSTKAEHERILNVAEESLPPYVIKRKAKLGGIYGDECQVFSTANGGRQVASIDFHTFPPRIEIDFLEDGRKIKIKTYKALREYEAPGFLGPLHWKATGMVAYGKASWELRSDTDLVLQVSVDDSHANGVIKLYKDKLDDRVTEELLVVGMSQIEEYKRMIRLDPPLFQADRPGKVNVEA</sequence>
<evidence type="ECO:0000313" key="1">
    <source>
        <dbReference type="EMBL" id="RGP64481.1"/>
    </source>
</evidence>
<keyword evidence="2" id="KW-1185">Reference proteome</keyword>
<accession>A0A395RWK7</accession>
<name>A0A395RWK7_9HYPO</name>
<evidence type="ECO:0000313" key="2">
    <source>
        <dbReference type="Proteomes" id="UP000266234"/>
    </source>
</evidence>
<organism evidence="1 2">
    <name type="scientific">Fusarium longipes</name>
    <dbReference type="NCBI Taxonomy" id="694270"/>
    <lineage>
        <taxon>Eukaryota</taxon>
        <taxon>Fungi</taxon>
        <taxon>Dikarya</taxon>
        <taxon>Ascomycota</taxon>
        <taxon>Pezizomycotina</taxon>
        <taxon>Sordariomycetes</taxon>
        <taxon>Hypocreomycetidae</taxon>
        <taxon>Hypocreales</taxon>
        <taxon>Nectriaceae</taxon>
        <taxon>Fusarium</taxon>
    </lineage>
</organism>
<dbReference type="Proteomes" id="UP000266234">
    <property type="component" value="Unassembled WGS sequence"/>
</dbReference>
<dbReference type="OrthoDB" id="5117488at2759"/>
<comment type="caution">
    <text evidence="1">The sequence shown here is derived from an EMBL/GenBank/DDBJ whole genome shotgun (WGS) entry which is preliminary data.</text>
</comment>